<organism evidence="5 6">
    <name type="scientific">Roseateles oligotrophus</name>
    <dbReference type="NCBI Taxonomy" id="1769250"/>
    <lineage>
        <taxon>Bacteria</taxon>
        <taxon>Pseudomonadati</taxon>
        <taxon>Pseudomonadota</taxon>
        <taxon>Betaproteobacteria</taxon>
        <taxon>Burkholderiales</taxon>
        <taxon>Sphaerotilaceae</taxon>
        <taxon>Roseateles</taxon>
    </lineage>
</organism>
<evidence type="ECO:0000313" key="5">
    <source>
        <dbReference type="EMBL" id="MBB4844529.1"/>
    </source>
</evidence>
<sequence>MNPASLLRKAAQLEQQGRPTEAAALYRELLQQFPLREDANRGLLGALEAGGAQAELEAAARAQIEKLPRFLPAWLSLARVLLIQQKDALAACQRCVDLAPQKPGAHDFLGVALRRAGRLEEAAAALQTSLRLRPASLSTRSNLANVWRELGRLKEAIPLYQEVLAAEPQRLDVLYNYALALSDLGQLAQAEQLLRQLLQRAPKLAEAHNALGSLLHSQQRLAEAEQAFERALTLQPQSADALCNLLLVLHRQSKFKAMQPLLGRCSAAAPNSAAYRLAELVFALPKMVGSAADAAQALTNFDAGLAMLEPWRAARPGPFNLLTLPFALAYRPGNHRERLQRFAALSAPEARALPPRNPSAPLRLGIVSAHIRRHSVWDIVLKSLIQHLDPQMFEVTIYHLGALEDAETRFAKAAVPHWRDAASLTEGAGWAGLIAQDAQDVLFYPELGMDTLCYRLAQQRLAPLQAAGWGHPITTGIAAIDLFFSGELIEPADAQSHYSETLIQLPGSGCCTQAYEVQARPSAALDALLADAAGAPVFLIPQSLLKFDPEHDTLYPEIARRLGACRFAIPVDAGQDEATEILRERLAAAFAQQGLDAQDFVRFLPRLDEGQFRLALQRCNVFLDCPAFSGYTTAWKALREGIPIVTWEGPQMRQRLAAGLLRKVDMADGVVNSRADYIAKALALAQEPAAASQARRQALAAAAPRADQDVAVVRAFEQALRQGLQNRVLR</sequence>
<feature type="repeat" description="TPR" evidence="4">
    <location>
        <begin position="205"/>
        <end position="238"/>
    </location>
</feature>
<dbReference type="Pfam" id="PF14559">
    <property type="entry name" value="TPR_19"/>
    <property type="match status" value="1"/>
</dbReference>
<keyword evidence="3 5" id="KW-0808">Transferase</keyword>
<dbReference type="SUPFAM" id="SSF48452">
    <property type="entry name" value="TPR-like"/>
    <property type="match status" value="1"/>
</dbReference>
<evidence type="ECO:0000256" key="4">
    <source>
        <dbReference type="PROSITE-ProRule" id="PRU00339"/>
    </source>
</evidence>
<feature type="repeat" description="TPR" evidence="4">
    <location>
        <begin position="137"/>
        <end position="170"/>
    </location>
</feature>
<dbReference type="Gene3D" id="3.40.50.11380">
    <property type="match status" value="1"/>
</dbReference>
<dbReference type="Gene3D" id="1.25.40.10">
    <property type="entry name" value="Tetratricopeptide repeat domain"/>
    <property type="match status" value="1"/>
</dbReference>
<keyword evidence="4" id="KW-0802">TPR repeat</keyword>
<proteinExistence type="predicted"/>
<dbReference type="AlphaFoldDB" id="A0A840LEP8"/>
<keyword evidence="2" id="KW-0328">Glycosyltransferase</keyword>
<dbReference type="SMART" id="SM00028">
    <property type="entry name" value="TPR"/>
    <property type="match status" value="7"/>
</dbReference>
<evidence type="ECO:0000256" key="2">
    <source>
        <dbReference type="ARBA" id="ARBA00022676"/>
    </source>
</evidence>
<dbReference type="PANTHER" id="PTHR44835:SF1">
    <property type="entry name" value="PROTEIN O-GLCNAC TRANSFERASE"/>
    <property type="match status" value="1"/>
</dbReference>
<keyword evidence="6" id="KW-1185">Reference proteome</keyword>
<dbReference type="GO" id="GO:0016757">
    <property type="term" value="F:glycosyltransferase activity"/>
    <property type="evidence" value="ECO:0007669"/>
    <property type="project" value="UniProtKB-KW"/>
</dbReference>
<comment type="pathway">
    <text evidence="1">Protein modification; protein glycosylation.</text>
</comment>
<protein>
    <submittedName>
        <fullName evidence="5">Putative O-linked N-acetylglucosamine transferase (SPINDLY family)</fullName>
    </submittedName>
</protein>
<dbReference type="Gene3D" id="3.40.50.2000">
    <property type="entry name" value="Glycogen Phosphorylase B"/>
    <property type="match status" value="1"/>
</dbReference>
<feature type="repeat" description="TPR" evidence="4">
    <location>
        <begin position="103"/>
        <end position="136"/>
    </location>
</feature>
<gene>
    <name evidence="5" type="ORF">HNP55_003073</name>
</gene>
<evidence type="ECO:0000256" key="1">
    <source>
        <dbReference type="ARBA" id="ARBA00004922"/>
    </source>
</evidence>
<accession>A0A840LEP8</accession>
<evidence type="ECO:0000313" key="6">
    <source>
        <dbReference type="Proteomes" id="UP000562027"/>
    </source>
</evidence>
<name>A0A840LEP8_9BURK</name>
<dbReference type="InterPro" id="IPR011990">
    <property type="entry name" value="TPR-like_helical_dom_sf"/>
</dbReference>
<dbReference type="RefSeq" id="WP_184301065.1">
    <property type="nucleotide sequence ID" value="NZ_JACHLP010000006.1"/>
</dbReference>
<evidence type="ECO:0000256" key="3">
    <source>
        <dbReference type="ARBA" id="ARBA00022679"/>
    </source>
</evidence>
<dbReference type="InterPro" id="IPR019734">
    <property type="entry name" value="TPR_rpt"/>
</dbReference>
<comment type="caution">
    <text evidence="5">The sequence shown here is derived from an EMBL/GenBank/DDBJ whole genome shotgun (WGS) entry which is preliminary data.</text>
</comment>
<dbReference type="PANTHER" id="PTHR44835">
    <property type="entry name" value="UDP-N-ACETYLGLUCOSAMINE--PEPTIDE N-ACETYLGLUCOSAMINYLTRANSFERASE SPINDLY-RELATED"/>
    <property type="match status" value="1"/>
</dbReference>
<dbReference type="PROSITE" id="PS50005">
    <property type="entry name" value="TPR"/>
    <property type="match status" value="3"/>
</dbReference>
<dbReference type="Pfam" id="PF13432">
    <property type="entry name" value="TPR_16"/>
    <property type="match status" value="1"/>
</dbReference>
<dbReference type="PROSITE" id="PS50293">
    <property type="entry name" value="TPR_REGION"/>
    <property type="match status" value="1"/>
</dbReference>
<dbReference type="Proteomes" id="UP000562027">
    <property type="component" value="Unassembled WGS sequence"/>
</dbReference>
<dbReference type="EMBL" id="JACHLP010000006">
    <property type="protein sequence ID" value="MBB4844529.1"/>
    <property type="molecule type" value="Genomic_DNA"/>
</dbReference>
<reference evidence="5 6" key="1">
    <citation type="submission" date="2020-08" db="EMBL/GenBank/DDBJ databases">
        <title>Functional genomics of gut bacteria from endangered species of beetles.</title>
        <authorList>
            <person name="Carlos-Shanley C."/>
        </authorList>
    </citation>
    <scope>NUCLEOTIDE SEQUENCE [LARGE SCALE GENOMIC DNA]</scope>
    <source>
        <strain evidence="5 6">S00239</strain>
    </source>
</reference>
<dbReference type="InterPro" id="IPR051939">
    <property type="entry name" value="Glycosyltr_41/O-GlcNAc_trsf"/>
</dbReference>